<sequence>MQAARKTLRLLCAICPSLGELFLVLCLIAQVVASAFDLIPFPVWAAALFVVIWVWSVLVRLLHYFLWWSFR</sequence>
<keyword evidence="1" id="KW-1133">Transmembrane helix</keyword>
<dbReference type="RefSeq" id="WP_263123394.1">
    <property type="nucleotide sequence ID" value="NZ_CP106753.1"/>
</dbReference>
<evidence type="ECO:0000313" key="2">
    <source>
        <dbReference type="EMBL" id="UXY14094.1"/>
    </source>
</evidence>
<accession>A0ABY6DIC8</accession>
<proteinExistence type="predicted"/>
<feature type="transmembrane region" description="Helical" evidence="1">
    <location>
        <begin position="43"/>
        <end position="67"/>
    </location>
</feature>
<reference evidence="2" key="1">
    <citation type="submission" date="2022-10" db="EMBL/GenBank/DDBJ databases">
        <title>Chitiniphilus purpureus sp. nov., a novel chitin-degrading bacterium isolated from crawfish pond sediment.</title>
        <authorList>
            <person name="Li K."/>
        </authorList>
    </citation>
    <scope>NUCLEOTIDE SEQUENCE</scope>
    <source>
        <strain evidence="2">CD1</strain>
    </source>
</reference>
<gene>
    <name evidence="2" type="ORF">N8I74_12270</name>
</gene>
<name>A0ABY6DIC8_9NEIS</name>
<dbReference type="EMBL" id="CP106753">
    <property type="protein sequence ID" value="UXY14094.1"/>
    <property type="molecule type" value="Genomic_DNA"/>
</dbReference>
<keyword evidence="1" id="KW-0812">Transmembrane</keyword>
<evidence type="ECO:0000256" key="1">
    <source>
        <dbReference type="SAM" id="Phobius"/>
    </source>
</evidence>
<protein>
    <submittedName>
        <fullName evidence="2">Uncharacterized protein</fullName>
    </submittedName>
</protein>
<evidence type="ECO:0000313" key="3">
    <source>
        <dbReference type="Proteomes" id="UP001061302"/>
    </source>
</evidence>
<keyword evidence="1" id="KW-0472">Membrane</keyword>
<organism evidence="2 3">
    <name type="scientific">Chitiniphilus purpureus</name>
    <dbReference type="NCBI Taxonomy" id="2981137"/>
    <lineage>
        <taxon>Bacteria</taxon>
        <taxon>Pseudomonadati</taxon>
        <taxon>Pseudomonadota</taxon>
        <taxon>Betaproteobacteria</taxon>
        <taxon>Neisseriales</taxon>
        <taxon>Chitinibacteraceae</taxon>
        <taxon>Chitiniphilus</taxon>
    </lineage>
</organism>
<dbReference type="Proteomes" id="UP001061302">
    <property type="component" value="Chromosome"/>
</dbReference>
<keyword evidence="3" id="KW-1185">Reference proteome</keyword>